<dbReference type="InterPro" id="IPR001905">
    <property type="entry name" value="Ammonium_transpt"/>
</dbReference>
<dbReference type="NCBIfam" id="TIGR00836">
    <property type="entry name" value="amt"/>
    <property type="match status" value="1"/>
</dbReference>
<evidence type="ECO:0000256" key="10">
    <source>
        <dbReference type="SAM" id="MobiDB-lite"/>
    </source>
</evidence>
<name>A0ABS8P1L1_9PSEU</name>
<feature type="transmembrane region" description="Helical" evidence="9">
    <location>
        <begin position="233"/>
        <end position="259"/>
    </location>
</feature>
<dbReference type="InterPro" id="IPR029020">
    <property type="entry name" value="Ammonium/urea_transptr"/>
</dbReference>
<keyword evidence="5 9" id="KW-1133">Transmembrane helix</keyword>
<dbReference type="Proteomes" id="UP001199469">
    <property type="component" value="Unassembled WGS sequence"/>
</dbReference>
<dbReference type="InterPro" id="IPR024041">
    <property type="entry name" value="NH4_transpt_AmtB-like_dom"/>
</dbReference>
<feature type="transmembrane region" description="Helical" evidence="9">
    <location>
        <begin position="368"/>
        <end position="390"/>
    </location>
</feature>
<feature type="transmembrane region" description="Helical" evidence="9">
    <location>
        <begin position="94"/>
        <end position="119"/>
    </location>
</feature>
<evidence type="ECO:0000313" key="12">
    <source>
        <dbReference type="EMBL" id="MCD2192123.1"/>
    </source>
</evidence>
<organism evidence="12 13">
    <name type="scientific">Actinomycetospora endophytica</name>
    <dbReference type="NCBI Taxonomy" id="2291215"/>
    <lineage>
        <taxon>Bacteria</taxon>
        <taxon>Bacillati</taxon>
        <taxon>Actinomycetota</taxon>
        <taxon>Actinomycetes</taxon>
        <taxon>Pseudonocardiales</taxon>
        <taxon>Pseudonocardiaceae</taxon>
        <taxon>Actinomycetospora</taxon>
    </lineage>
</organism>
<evidence type="ECO:0000256" key="5">
    <source>
        <dbReference type="ARBA" id="ARBA00022989"/>
    </source>
</evidence>
<keyword evidence="13" id="KW-1185">Reference proteome</keyword>
<proteinExistence type="inferred from homology"/>
<evidence type="ECO:0000256" key="2">
    <source>
        <dbReference type="ARBA" id="ARBA00005887"/>
    </source>
</evidence>
<evidence type="ECO:0000259" key="11">
    <source>
        <dbReference type="Pfam" id="PF00909"/>
    </source>
</evidence>
<protein>
    <recommendedName>
        <fullName evidence="8 9">Ammonium transporter</fullName>
    </recommendedName>
</protein>
<feature type="transmembrane region" description="Helical" evidence="9">
    <location>
        <begin position="207"/>
        <end position="227"/>
    </location>
</feature>
<keyword evidence="6 9" id="KW-0472">Membrane</keyword>
<keyword evidence="3 9" id="KW-0813">Transport</keyword>
<feature type="transmembrane region" description="Helical" evidence="9">
    <location>
        <begin position="173"/>
        <end position="195"/>
    </location>
</feature>
<feature type="domain" description="Ammonium transporter AmtB-like" evidence="11">
    <location>
        <begin position="8"/>
        <end position="417"/>
    </location>
</feature>
<evidence type="ECO:0000256" key="1">
    <source>
        <dbReference type="ARBA" id="ARBA00004141"/>
    </source>
</evidence>
<feature type="transmembrane region" description="Helical" evidence="9">
    <location>
        <begin position="126"/>
        <end position="143"/>
    </location>
</feature>
<dbReference type="EMBL" id="JAJNDB010000001">
    <property type="protein sequence ID" value="MCD2192123.1"/>
    <property type="molecule type" value="Genomic_DNA"/>
</dbReference>
<feature type="transmembrane region" description="Helical" evidence="9">
    <location>
        <begin position="36"/>
        <end position="58"/>
    </location>
</feature>
<feature type="transmembrane region" description="Helical" evidence="9">
    <location>
        <begin position="271"/>
        <end position="288"/>
    </location>
</feature>
<comment type="caution">
    <text evidence="12">The sequence shown here is derived from an EMBL/GenBank/DDBJ whole genome shotgun (WGS) entry which is preliminary data.</text>
</comment>
<accession>A0ABS8P1L1</accession>
<dbReference type="PROSITE" id="PS01219">
    <property type="entry name" value="AMMONIUM_TRANSP"/>
    <property type="match status" value="1"/>
</dbReference>
<feature type="transmembrane region" description="Helical" evidence="9">
    <location>
        <begin position="294"/>
        <end position="313"/>
    </location>
</feature>
<evidence type="ECO:0000313" key="13">
    <source>
        <dbReference type="Proteomes" id="UP001199469"/>
    </source>
</evidence>
<feature type="region of interest" description="Disordered" evidence="10">
    <location>
        <begin position="424"/>
        <end position="447"/>
    </location>
</feature>
<evidence type="ECO:0000256" key="3">
    <source>
        <dbReference type="ARBA" id="ARBA00022448"/>
    </source>
</evidence>
<evidence type="ECO:0000256" key="6">
    <source>
        <dbReference type="ARBA" id="ARBA00023136"/>
    </source>
</evidence>
<dbReference type="Pfam" id="PF00909">
    <property type="entry name" value="Ammonium_transp"/>
    <property type="match status" value="1"/>
</dbReference>
<dbReference type="InterPro" id="IPR018047">
    <property type="entry name" value="Ammonium_transpt_CS"/>
</dbReference>
<keyword evidence="7 9" id="KW-0924">Ammonia transport</keyword>
<dbReference type="PANTHER" id="PTHR43029">
    <property type="entry name" value="AMMONIUM TRANSPORTER MEP2"/>
    <property type="match status" value="1"/>
</dbReference>
<feature type="transmembrane region" description="Helical" evidence="9">
    <location>
        <begin position="6"/>
        <end position="29"/>
    </location>
</feature>
<comment type="similarity">
    <text evidence="2 9">Belongs to the ammonia transporter channel (TC 1.A.11.2) family.</text>
</comment>
<sequence length="447" mass="45479">MIDSGSTAWVLASTALVMLMTPGLALFYGGMVRTKAVLNVMMTSFVCLAVVGVIWVVYGYSLAFGSDAWGGLIGGFGDVGMRHLDTAVVGSGSAAIPAGVFAMFELMFAIITVALLAGAVAERIRFWPWVLFVAVWATVVYIPEAHWVFALDGATGPGSVGGWIANRLHALDFAGGTAVEISSGASALALALVVGKRRGWPRDPVRPHNLPSVLLGAGLLWFGWFGFNAGSALGATAVAGTALVSTMTAGAAAVLSWLVVEQIRDGKPTSLGAASGAVAGLVGITPACAYVEPLGALVIGLAAGAICACAVRLKFRFGFDDSLDVVAVHGIGGLVGMLLIGLLASVATNPAGADGLLYGGGLGQLGRQAVAVVAVLAYSFVVTGIIAWVISRTIGLRVDAEVETEGVDEAEHAESGYDFSTVIAGTSSSRRPTGIHSSITGSRPPSS</sequence>
<gene>
    <name evidence="12" type="ORF">LQ327_01785</name>
</gene>
<dbReference type="PANTHER" id="PTHR43029:SF10">
    <property type="entry name" value="AMMONIUM TRANSPORTER MEP2"/>
    <property type="match status" value="1"/>
</dbReference>
<dbReference type="RefSeq" id="WP_230729813.1">
    <property type="nucleotide sequence ID" value="NZ_JAJNDB010000001.1"/>
</dbReference>
<comment type="subcellular location">
    <subcellularLocation>
        <location evidence="9">Cell membrane</location>
        <topology evidence="9">Multi-pass membrane protein</topology>
    </subcellularLocation>
    <subcellularLocation>
        <location evidence="1">Membrane</location>
        <topology evidence="1">Multi-pass membrane protein</topology>
    </subcellularLocation>
</comment>
<evidence type="ECO:0000256" key="8">
    <source>
        <dbReference type="ARBA" id="ARBA00050025"/>
    </source>
</evidence>
<evidence type="ECO:0000256" key="4">
    <source>
        <dbReference type="ARBA" id="ARBA00022692"/>
    </source>
</evidence>
<evidence type="ECO:0000256" key="9">
    <source>
        <dbReference type="RuleBase" id="RU362002"/>
    </source>
</evidence>
<dbReference type="SUPFAM" id="SSF111352">
    <property type="entry name" value="Ammonium transporter"/>
    <property type="match status" value="1"/>
</dbReference>
<evidence type="ECO:0000256" key="7">
    <source>
        <dbReference type="ARBA" id="ARBA00023177"/>
    </source>
</evidence>
<keyword evidence="4 9" id="KW-0812">Transmembrane</keyword>
<dbReference type="Gene3D" id="1.10.3430.10">
    <property type="entry name" value="Ammonium transporter AmtB like domains"/>
    <property type="match status" value="1"/>
</dbReference>
<reference evidence="12 13" key="1">
    <citation type="submission" date="2021-11" db="EMBL/GenBank/DDBJ databases">
        <title>Draft genome sequence of Actinomycetospora sp. SF1 isolated from the rhizosphere soil.</title>
        <authorList>
            <person name="Duangmal K."/>
            <person name="Chantavorakit T."/>
        </authorList>
    </citation>
    <scope>NUCLEOTIDE SEQUENCE [LARGE SCALE GENOMIC DNA]</scope>
    <source>
        <strain evidence="12 13">TBRC 5722</strain>
    </source>
</reference>
<feature type="transmembrane region" description="Helical" evidence="9">
    <location>
        <begin position="325"/>
        <end position="348"/>
    </location>
</feature>